<feature type="region of interest" description="Disordered" evidence="1">
    <location>
        <begin position="41"/>
        <end position="63"/>
    </location>
</feature>
<dbReference type="VEuPathDB" id="FungiDB:TEQG_00241"/>
<keyword evidence="3" id="KW-1185">Reference proteome</keyword>
<evidence type="ECO:0000256" key="1">
    <source>
        <dbReference type="SAM" id="MobiDB-lite"/>
    </source>
</evidence>
<protein>
    <submittedName>
        <fullName evidence="2">Uncharacterized protein</fullName>
    </submittedName>
</protein>
<dbReference type="AlphaFoldDB" id="F2PH21"/>
<reference evidence="3" key="1">
    <citation type="journal article" date="2012" name="MBio">
        <title>Comparative genome analysis of Trichophyton rubrum and related dermatophytes reveals candidate genes involved in infection.</title>
        <authorList>
            <person name="Martinez D.A."/>
            <person name="Oliver B.G."/>
            <person name="Graeser Y."/>
            <person name="Goldberg J.M."/>
            <person name="Li W."/>
            <person name="Martinez-Rossi N.M."/>
            <person name="Monod M."/>
            <person name="Shelest E."/>
            <person name="Barton R.C."/>
            <person name="Birch E."/>
            <person name="Brakhage A.A."/>
            <person name="Chen Z."/>
            <person name="Gurr S.J."/>
            <person name="Heiman D."/>
            <person name="Heitman J."/>
            <person name="Kosti I."/>
            <person name="Rossi A."/>
            <person name="Saif S."/>
            <person name="Samalova M."/>
            <person name="Saunders C.W."/>
            <person name="Shea T."/>
            <person name="Summerbell R.C."/>
            <person name="Xu J."/>
            <person name="Young S."/>
            <person name="Zeng Q."/>
            <person name="Birren B.W."/>
            <person name="Cuomo C.A."/>
            <person name="White T.C."/>
        </authorList>
    </citation>
    <scope>NUCLEOTIDE SEQUENCE [LARGE SCALE GENOMIC DNA]</scope>
    <source>
        <strain evidence="3">ATCC MYA-4606 / CBS 127.97</strain>
    </source>
</reference>
<dbReference type="EMBL" id="DS995718">
    <property type="protein sequence ID" value="EGE01189.1"/>
    <property type="molecule type" value="Genomic_DNA"/>
</dbReference>
<feature type="compositionally biased region" description="Basic residues" evidence="1">
    <location>
        <begin position="43"/>
        <end position="52"/>
    </location>
</feature>
<gene>
    <name evidence="2" type="ORF">TEQG_00241</name>
</gene>
<proteinExistence type="predicted"/>
<name>F2PH21_TRIEC</name>
<evidence type="ECO:0000313" key="2">
    <source>
        <dbReference type="EMBL" id="EGE01189.1"/>
    </source>
</evidence>
<dbReference type="Proteomes" id="UP000009169">
    <property type="component" value="Unassembled WGS sequence"/>
</dbReference>
<evidence type="ECO:0000313" key="3">
    <source>
        <dbReference type="Proteomes" id="UP000009169"/>
    </source>
</evidence>
<dbReference type="HOGENOM" id="CLU_2074796_0_0_1"/>
<sequence length="118" mass="12888">MIRGPGEPSKPIAGIPIASPNAALPGSAPVDAVSRISIGVVNRQRHAQRRRGRDAQPSRTQSSGYILPTLTTEIYGRTTELHAEHRPETRGIYAWDTSAGRTPYLLEAERGIRVRHQG</sequence>
<organism evidence="2 3">
    <name type="scientific">Trichophyton equinum (strain ATCC MYA-4606 / CBS 127.97)</name>
    <name type="common">Horse ringworm fungus</name>
    <dbReference type="NCBI Taxonomy" id="559882"/>
    <lineage>
        <taxon>Eukaryota</taxon>
        <taxon>Fungi</taxon>
        <taxon>Dikarya</taxon>
        <taxon>Ascomycota</taxon>
        <taxon>Pezizomycotina</taxon>
        <taxon>Eurotiomycetes</taxon>
        <taxon>Eurotiomycetidae</taxon>
        <taxon>Onygenales</taxon>
        <taxon>Arthrodermataceae</taxon>
        <taxon>Trichophyton</taxon>
    </lineage>
</organism>
<accession>F2PH21</accession>